<keyword evidence="2" id="KW-1185">Reference proteome</keyword>
<accession>A0A399ST68</accession>
<reference evidence="1 2" key="1">
    <citation type="submission" date="2018-08" db="EMBL/GenBank/DDBJ databases">
        <title>Pallidiluteibacterium maritimus gen. nov., sp. nov., isolated from coastal sediment.</title>
        <authorList>
            <person name="Zhou L.Y."/>
        </authorList>
    </citation>
    <scope>NUCLEOTIDE SEQUENCE [LARGE SCALE GENOMIC DNA]</scope>
    <source>
        <strain evidence="1 2">XSD2</strain>
    </source>
</reference>
<proteinExistence type="predicted"/>
<name>A0A399ST68_9BACT</name>
<gene>
    <name evidence="1" type="ORF">D1614_16720</name>
</gene>
<comment type="caution">
    <text evidence="1">The sequence shown here is derived from an EMBL/GenBank/DDBJ whole genome shotgun (WGS) entry which is preliminary data.</text>
</comment>
<protein>
    <submittedName>
        <fullName evidence="1">Uncharacterized protein</fullName>
    </submittedName>
</protein>
<evidence type="ECO:0000313" key="2">
    <source>
        <dbReference type="Proteomes" id="UP000265926"/>
    </source>
</evidence>
<dbReference type="OrthoDB" id="1041121at2"/>
<dbReference type="AlphaFoldDB" id="A0A399ST68"/>
<sequence length="72" mass="7799">MSEYDNKTGNSGDDDLKRMDFGLMMGAGVEIDKFQFGVGYDLGLANIDPAGDSDNFAKNRVLKISVGLMFGK</sequence>
<evidence type="ECO:0000313" key="1">
    <source>
        <dbReference type="EMBL" id="RIJ47070.1"/>
    </source>
</evidence>
<organism evidence="1 2">
    <name type="scientific">Maribellus luteus</name>
    <dbReference type="NCBI Taxonomy" id="2305463"/>
    <lineage>
        <taxon>Bacteria</taxon>
        <taxon>Pseudomonadati</taxon>
        <taxon>Bacteroidota</taxon>
        <taxon>Bacteroidia</taxon>
        <taxon>Marinilabiliales</taxon>
        <taxon>Prolixibacteraceae</taxon>
        <taxon>Maribellus</taxon>
    </lineage>
</organism>
<dbReference type="Proteomes" id="UP000265926">
    <property type="component" value="Unassembled WGS sequence"/>
</dbReference>
<dbReference type="EMBL" id="QWGR01000010">
    <property type="protein sequence ID" value="RIJ47070.1"/>
    <property type="molecule type" value="Genomic_DNA"/>
</dbReference>